<dbReference type="Pfam" id="PF03682">
    <property type="entry name" value="UPF0158"/>
    <property type="match status" value="1"/>
</dbReference>
<comment type="caution">
    <text evidence="1">The sequence shown here is derived from an EMBL/GenBank/DDBJ whole genome shotgun (WGS) entry which is preliminary data.</text>
</comment>
<dbReference type="Proteomes" id="UP001501803">
    <property type="component" value="Unassembled WGS sequence"/>
</dbReference>
<protein>
    <submittedName>
        <fullName evidence="1">Uncharacterized protein</fullName>
    </submittedName>
</protein>
<sequence>MSSDQRRLSLSDLNLDELSLAFTNWEGGLFDPVTGDVYIIGGGEVLGLENPDIDPDAEGWIRIDGDESWTGYRDMEDFTAAVNDPVARERLERSLDGRGAFLRFKNQIAEISEALRRSWFAYSDAVVEIRVIDWLVQIDLISEAEAEADAAKEQRVRGRSRHLTWLLGGDQ</sequence>
<gene>
    <name evidence="1" type="ORF">GCM10022381_13400</name>
</gene>
<dbReference type="RefSeq" id="WP_345063714.1">
    <property type="nucleotide sequence ID" value="NZ_BAABCN010000002.1"/>
</dbReference>
<accession>A0ABP7KB42</accession>
<reference evidence="2" key="1">
    <citation type="journal article" date="2019" name="Int. J. Syst. Evol. Microbiol.">
        <title>The Global Catalogue of Microorganisms (GCM) 10K type strain sequencing project: providing services to taxonomists for standard genome sequencing and annotation.</title>
        <authorList>
            <consortium name="The Broad Institute Genomics Platform"/>
            <consortium name="The Broad Institute Genome Sequencing Center for Infectious Disease"/>
            <person name="Wu L."/>
            <person name="Ma J."/>
        </authorList>
    </citation>
    <scope>NUCLEOTIDE SEQUENCE [LARGE SCALE GENOMIC DNA]</scope>
    <source>
        <strain evidence="2">JCM 17021</strain>
    </source>
</reference>
<organism evidence="1 2">
    <name type="scientific">Leifsonia kafniensis</name>
    <dbReference type="NCBI Taxonomy" id="475957"/>
    <lineage>
        <taxon>Bacteria</taxon>
        <taxon>Bacillati</taxon>
        <taxon>Actinomycetota</taxon>
        <taxon>Actinomycetes</taxon>
        <taxon>Micrococcales</taxon>
        <taxon>Microbacteriaceae</taxon>
        <taxon>Leifsonia</taxon>
    </lineage>
</organism>
<dbReference type="EMBL" id="BAABCN010000002">
    <property type="protein sequence ID" value="GAA3871633.1"/>
    <property type="molecule type" value="Genomic_DNA"/>
</dbReference>
<proteinExistence type="predicted"/>
<name>A0ABP7KB42_9MICO</name>
<keyword evidence="2" id="KW-1185">Reference proteome</keyword>
<evidence type="ECO:0000313" key="1">
    <source>
        <dbReference type="EMBL" id="GAA3871633.1"/>
    </source>
</evidence>
<dbReference type="InterPro" id="IPR005361">
    <property type="entry name" value="UPF0158"/>
</dbReference>
<evidence type="ECO:0000313" key="2">
    <source>
        <dbReference type="Proteomes" id="UP001501803"/>
    </source>
</evidence>